<dbReference type="InterPro" id="IPR000719">
    <property type="entry name" value="Prot_kinase_dom"/>
</dbReference>
<reference evidence="5 6" key="1">
    <citation type="journal article" date="2024" name="Science">
        <title>Giant polyketide synthase enzymes in the biosynthesis of giant marine polyether toxins.</title>
        <authorList>
            <person name="Fallon T.R."/>
            <person name="Shende V.V."/>
            <person name="Wierzbicki I.H."/>
            <person name="Pendleton A.L."/>
            <person name="Watervoot N.F."/>
            <person name="Auber R.P."/>
            <person name="Gonzalez D.J."/>
            <person name="Wisecaver J.H."/>
            <person name="Moore B.S."/>
        </authorList>
    </citation>
    <scope>NUCLEOTIDE SEQUENCE [LARGE SCALE GENOMIC DNA]</scope>
    <source>
        <strain evidence="5 6">12B1</strain>
    </source>
</reference>
<evidence type="ECO:0000256" key="3">
    <source>
        <dbReference type="SAM" id="SignalP"/>
    </source>
</evidence>
<proteinExistence type="inferred from homology"/>
<comment type="caution">
    <text evidence="5">The sequence shown here is derived from an EMBL/GenBank/DDBJ whole genome shotgun (WGS) entry which is preliminary data.</text>
</comment>
<dbReference type="Pfam" id="PF03109">
    <property type="entry name" value="ABC1"/>
    <property type="match status" value="1"/>
</dbReference>
<dbReference type="Proteomes" id="UP001515480">
    <property type="component" value="Unassembled WGS sequence"/>
</dbReference>
<dbReference type="CDD" id="cd05121">
    <property type="entry name" value="ABC1_ADCK3-like"/>
    <property type="match status" value="1"/>
</dbReference>
<dbReference type="GO" id="GO:0005524">
    <property type="term" value="F:ATP binding"/>
    <property type="evidence" value="ECO:0007669"/>
    <property type="project" value="InterPro"/>
</dbReference>
<evidence type="ECO:0000259" key="4">
    <source>
        <dbReference type="PROSITE" id="PS50011"/>
    </source>
</evidence>
<dbReference type="InterPro" id="IPR050154">
    <property type="entry name" value="UbiB_kinase"/>
</dbReference>
<organism evidence="5 6">
    <name type="scientific">Prymnesium parvum</name>
    <name type="common">Toxic golden alga</name>
    <dbReference type="NCBI Taxonomy" id="97485"/>
    <lineage>
        <taxon>Eukaryota</taxon>
        <taxon>Haptista</taxon>
        <taxon>Haptophyta</taxon>
        <taxon>Prymnesiophyceae</taxon>
        <taxon>Prymnesiales</taxon>
        <taxon>Prymnesiaceae</taxon>
        <taxon>Prymnesium</taxon>
    </lineage>
</organism>
<name>A0AB34IU12_PRYPA</name>
<keyword evidence="3" id="KW-0732">Signal</keyword>
<evidence type="ECO:0000313" key="6">
    <source>
        <dbReference type="Proteomes" id="UP001515480"/>
    </source>
</evidence>
<protein>
    <recommendedName>
        <fullName evidence="4">Protein kinase domain-containing protein</fullName>
    </recommendedName>
</protein>
<sequence length="779" mass="85544">MAQGALLRLLLLCGARPMRSWRSSPSSHFHQRLTLRASMAASYPSRALADTEPAASLATSEAADGVASDRLLRARSRLQQALDEAKGVSKPSAEQWTPKPPYDPEVAAQRFKRNGDAVMRRQAQLLGPVFGFLSRVVLDYQAGNEEKHRQKRAVELREVISSLGPAIIKAGQALSSRSDLLPAEYLAELSKLQDQIPPFPTAEAFRIIEEELGRPLNESYAAIDEAPMAAASLGQVYQATLLDGTKVAIKVQRPGAEPTIALDLYILRSYSATLTWLISLLGRQIDLVSVIDDFGELIYSEIDYAIEAASARRFVSLYGSIANVTAPKVYTALSTRKVLTMEWIDGVRLTDREALLRQGLDPSRLVDTLTQCTLRQILQNGFFHADPHGGNLLVDKAGRLVYIDFGMMSFVAPSQRYAIIEAVVHMVNRDFRALAQLYKELGFIPADESIEPIATALNEALPNVLNSSVAEFNFKSVIDKLGDVMYTYPFSLPPFYIAVIRCLGVLEGVAMQVDQDFAIIKDAYPFVATRLLTDRAPQLQNALQQLIFKDGQVRWTYFEDLFENALQNPDYDLVTAAEQESGLSDYLLSDEGAPLLEALSESLVDELDTLSADTVAYLFNSTLSLARQLLLSSPGNASTLATGADIAGNIPPPASEASEAFVRAALTSLSDTIASLSSGEWEAAVQSVEELTDEQMSPTMRRTVRWLGYLRESSVAGADLSRVGVLLGSLLTQQRFQQQLADVSLQLFERGLLRGIRSLFGVRMSDETGDRPGKRSTQY</sequence>
<dbReference type="EMBL" id="JBGBPQ010000018">
    <property type="protein sequence ID" value="KAL1507029.1"/>
    <property type="molecule type" value="Genomic_DNA"/>
</dbReference>
<dbReference type="InterPro" id="IPR004147">
    <property type="entry name" value="ABC1_dom"/>
</dbReference>
<evidence type="ECO:0000256" key="2">
    <source>
        <dbReference type="SAM" id="MobiDB-lite"/>
    </source>
</evidence>
<feature type="domain" description="Protein kinase" evidence="4">
    <location>
        <begin position="222"/>
        <end position="566"/>
    </location>
</feature>
<feature type="signal peptide" evidence="3">
    <location>
        <begin position="1"/>
        <end position="20"/>
    </location>
</feature>
<dbReference type="GO" id="GO:0004672">
    <property type="term" value="F:protein kinase activity"/>
    <property type="evidence" value="ECO:0007669"/>
    <property type="project" value="InterPro"/>
</dbReference>
<feature type="chain" id="PRO_5044227820" description="Protein kinase domain-containing protein" evidence="3">
    <location>
        <begin position="21"/>
        <end position="779"/>
    </location>
</feature>
<dbReference type="InterPro" id="IPR011009">
    <property type="entry name" value="Kinase-like_dom_sf"/>
</dbReference>
<dbReference type="AlphaFoldDB" id="A0AB34IU12"/>
<evidence type="ECO:0000256" key="1">
    <source>
        <dbReference type="ARBA" id="ARBA00009670"/>
    </source>
</evidence>
<gene>
    <name evidence="5" type="ORF">AB1Y20_007891</name>
</gene>
<dbReference type="PANTHER" id="PTHR10566:SF128">
    <property type="entry name" value="UBIB DOMAIN CONTAINING KINASE"/>
    <property type="match status" value="1"/>
</dbReference>
<dbReference type="SUPFAM" id="SSF56112">
    <property type="entry name" value="Protein kinase-like (PK-like)"/>
    <property type="match status" value="1"/>
</dbReference>
<keyword evidence="6" id="KW-1185">Reference proteome</keyword>
<comment type="similarity">
    <text evidence="1">Belongs to the protein kinase superfamily. ADCK protein kinase family.</text>
</comment>
<accession>A0AB34IU12</accession>
<dbReference type="PROSITE" id="PS50011">
    <property type="entry name" value="PROTEIN_KINASE_DOM"/>
    <property type="match status" value="1"/>
</dbReference>
<dbReference type="PANTHER" id="PTHR10566">
    <property type="entry name" value="CHAPERONE-ACTIVITY OF BC1 COMPLEX CABC1 -RELATED"/>
    <property type="match status" value="1"/>
</dbReference>
<feature type="region of interest" description="Disordered" evidence="2">
    <location>
        <begin position="83"/>
        <end position="103"/>
    </location>
</feature>
<evidence type="ECO:0000313" key="5">
    <source>
        <dbReference type="EMBL" id="KAL1507029.1"/>
    </source>
</evidence>